<organism evidence="5 6">
    <name type="scientific">Lingula anatina</name>
    <name type="common">Brachiopod</name>
    <name type="synonym">Lingula unguis</name>
    <dbReference type="NCBI Taxonomy" id="7574"/>
    <lineage>
        <taxon>Eukaryota</taxon>
        <taxon>Metazoa</taxon>
        <taxon>Spiralia</taxon>
        <taxon>Lophotrochozoa</taxon>
        <taxon>Brachiopoda</taxon>
        <taxon>Linguliformea</taxon>
        <taxon>Lingulata</taxon>
        <taxon>Lingulida</taxon>
        <taxon>Linguloidea</taxon>
        <taxon>Lingulidae</taxon>
        <taxon>Lingula</taxon>
    </lineage>
</organism>
<dbReference type="PANTHER" id="PTHR11851">
    <property type="entry name" value="METALLOPROTEASE"/>
    <property type="match status" value="1"/>
</dbReference>
<dbReference type="GO" id="GO:0006627">
    <property type="term" value="P:protein processing involved in protein targeting to mitochondrion"/>
    <property type="evidence" value="ECO:0007669"/>
    <property type="project" value="TreeGrafter"/>
</dbReference>
<protein>
    <submittedName>
        <fullName evidence="6">Mitochondrial-processing peptidase subunit alpha-like</fullName>
    </submittedName>
</protein>
<evidence type="ECO:0000313" key="5">
    <source>
        <dbReference type="Proteomes" id="UP000085678"/>
    </source>
</evidence>
<feature type="domain" description="Peptidase M16 C-terminal" evidence="4">
    <location>
        <begin position="233"/>
        <end position="440"/>
    </location>
</feature>
<dbReference type="KEGG" id="lak:106179910"/>
<dbReference type="GO" id="GO:0046872">
    <property type="term" value="F:metal ion binding"/>
    <property type="evidence" value="ECO:0007669"/>
    <property type="project" value="InterPro"/>
</dbReference>
<dbReference type="AlphaFoldDB" id="A0A1S3KA97"/>
<evidence type="ECO:0000256" key="2">
    <source>
        <dbReference type="ARBA" id="ARBA00007261"/>
    </source>
</evidence>
<dbReference type="STRING" id="7574.A0A1S3KA97"/>
<dbReference type="InterPro" id="IPR007863">
    <property type="entry name" value="Peptidase_M16_C"/>
</dbReference>
<gene>
    <name evidence="6" type="primary">LOC106179910</name>
</gene>
<dbReference type="OMA" id="LKYHHSP"/>
<dbReference type="Pfam" id="PF05193">
    <property type="entry name" value="Peptidase_M16_C"/>
    <property type="match status" value="1"/>
</dbReference>
<dbReference type="GO" id="GO:0005739">
    <property type="term" value="C:mitochondrion"/>
    <property type="evidence" value="ECO:0007669"/>
    <property type="project" value="TreeGrafter"/>
</dbReference>
<evidence type="ECO:0000259" key="4">
    <source>
        <dbReference type="Pfam" id="PF05193"/>
    </source>
</evidence>
<name>A0A1S3KA97_LINAN</name>
<dbReference type="InterPro" id="IPR011249">
    <property type="entry name" value="Metalloenz_LuxS/M16"/>
</dbReference>
<dbReference type="GeneID" id="106179910"/>
<dbReference type="RefSeq" id="XP_013419171.1">
    <property type="nucleotide sequence ID" value="XM_013563717.1"/>
</dbReference>
<sequence length="537" mass="59884">MASARMVNLFSRWPRICGQIKSNHPSVQIQRLFCNENQSEKLSLSERLPGLPNVRYAVASKERHETKVTTLENGLRVASEKSFGDCCTFGIVIDSGSRYEVAYPSGVVHFLEKLAFHSTTKYSDNNAIQEVVEPHGGMIDCQAQRDCLMYASSISLKGIEDGMDVISEAVLRPKLEDAEIEEARQAVAYELNLLDTDPDMTMNIMNELIHASAYRDNAVGLPRYCSPDNINKIDKKILYTFMKNYHTPDRMVLSGAGIDHDLLVDLAKKYFTKTPIWEEDAKLIDPTLGRDRSLSQYTGGMIKVDKDLADVRNGPNPMPQGELAHVAIALETCSWHDEDYIPFSVLAMMLGGGGSFSVGGPGKGMYSRLYLNVLNRYYWVNFCQALNVTYDDTGFFTITANAHPSHLGDLVQIVQNELCKTAGKITVNAYGNELERAKIQLKSLLLGHLELRPVVFEDIARQVLASGERKSAEWYIEKIGAVTEEDIQRVANRMLRTQPAVAAMGNLEQLPSYDKIANALVKGYSRKFLGGKISLFS</sequence>
<dbReference type="FunCoup" id="A0A1S3KA97">
    <property type="interactions" value="3015"/>
</dbReference>
<dbReference type="Pfam" id="PF00675">
    <property type="entry name" value="Peptidase_M16"/>
    <property type="match status" value="1"/>
</dbReference>
<feature type="domain" description="Peptidase M16 N-terminal" evidence="3">
    <location>
        <begin position="76"/>
        <end position="225"/>
    </location>
</feature>
<dbReference type="InterPro" id="IPR050361">
    <property type="entry name" value="MPP/UQCRC_Complex"/>
</dbReference>
<keyword evidence="5" id="KW-1185">Reference proteome</keyword>
<comment type="similarity">
    <text evidence="2">Belongs to the peptidase M16 family.</text>
</comment>
<evidence type="ECO:0000256" key="1">
    <source>
        <dbReference type="ARBA" id="ARBA00002123"/>
    </source>
</evidence>
<dbReference type="SUPFAM" id="SSF63411">
    <property type="entry name" value="LuxS/MPP-like metallohydrolase"/>
    <property type="match status" value="2"/>
</dbReference>
<evidence type="ECO:0000259" key="3">
    <source>
        <dbReference type="Pfam" id="PF00675"/>
    </source>
</evidence>
<dbReference type="Gene3D" id="3.30.830.10">
    <property type="entry name" value="Metalloenzyme, LuxS/M16 peptidase-like"/>
    <property type="match status" value="2"/>
</dbReference>
<dbReference type="PANTHER" id="PTHR11851:SF49">
    <property type="entry name" value="MITOCHONDRIAL-PROCESSING PEPTIDASE SUBUNIT ALPHA"/>
    <property type="match status" value="1"/>
</dbReference>
<comment type="function">
    <text evidence="1">Substrate recognition and binding subunit of the essential mitochondrial processing protease (MPP), which cleaves the mitochondrial sequence off newly imported precursors proteins.</text>
</comment>
<reference evidence="6" key="1">
    <citation type="submission" date="2025-08" db="UniProtKB">
        <authorList>
            <consortium name="RefSeq"/>
        </authorList>
    </citation>
    <scope>IDENTIFICATION</scope>
    <source>
        <tissue evidence="6">Gonads</tissue>
    </source>
</reference>
<proteinExistence type="inferred from homology"/>
<evidence type="ECO:0000313" key="6">
    <source>
        <dbReference type="RefSeq" id="XP_013419171.1"/>
    </source>
</evidence>
<dbReference type="Proteomes" id="UP000085678">
    <property type="component" value="Unplaced"/>
</dbReference>
<accession>A0A1S3KA97</accession>
<dbReference type="InParanoid" id="A0A1S3KA97"/>
<dbReference type="InterPro" id="IPR011765">
    <property type="entry name" value="Pept_M16_N"/>
</dbReference>
<dbReference type="OrthoDB" id="277191at2759"/>